<comment type="similarity">
    <text evidence="5">Belongs to the FMN-dependent alpha-hydroxy acid dehydrogenase family.</text>
</comment>
<feature type="binding site" evidence="7">
    <location>
        <position position="292"/>
    </location>
    <ligand>
        <name>FMN</name>
        <dbReference type="ChEBI" id="CHEBI:58210"/>
    </ligand>
</feature>
<evidence type="ECO:0000256" key="3">
    <source>
        <dbReference type="ARBA" id="ARBA00022643"/>
    </source>
</evidence>
<proteinExistence type="inferred from homology"/>
<dbReference type="GO" id="GO:0010181">
    <property type="term" value="F:FMN binding"/>
    <property type="evidence" value="ECO:0007669"/>
    <property type="project" value="InterPro"/>
</dbReference>
<dbReference type="InterPro" id="IPR012133">
    <property type="entry name" value="Alpha-hydoxy_acid_DH_FMN"/>
</dbReference>
<feature type="binding site" evidence="7">
    <location>
        <position position="43"/>
    </location>
    <ligand>
        <name>glyoxylate</name>
        <dbReference type="ChEBI" id="CHEBI:36655"/>
    </ligand>
</feature>
<dbReference type="Gene3D" id="3.20.20.70">
    <property type="entry name" value="Aldolase class I"/>
    <property type="match status" value="1"/>
</dbReference>
<feature type="binding site" evidence="7">
    <location>
        <position position="148"/>
    </location>
    <ligand>
        <name>glyoxylate</name>
        <dbReference type="ChEBI" id="CHEBI:36655"/>
    </ligand>
</feature>
<evidence type="ECO:0000256" key="5">
    <source>
        <dbReference type="ARBA" id="ARBA00024042"/>
    </source>
</evidence>
<dbReference type="PIRSF" id="PIRSF000138">
    <property type="entry name" value="Al-hdrx_acd_dh"/>
    <property type="match status" value="1"/>
</dbReference>
<feature type="binding site" evidence="7">
    <location>
        <position position="146"/>
    </location>
    <ligand>
        <name>FMN</name>
        <dbReference type="ChEBI" id="CHEBI:58210"/>
    </ligand>
</feature>
<name>A0A936ZQQ6_9BURK</name>
<dbReference type="Pfam" id="PF01070">
    <property type="entry name" value="FMN_dh"/>
    <property type="match status" value="1"/>
</dbReference>
<dbReference type="GO" id="GO:0009060">
    <property type="term" value="P:aerobic respiration"/>
    <property type="evidence" value="ECO:0007669"/>
    <property type="project" value="TreeGrafter"/>
</dbReference>
<evidence type="ECO:0000313" key="9">
    <source>
        <dbReference type="EMBL" id="MBL0419280.1"/>
    </source>
</evidence>
<evidence type="ECO:0000256" key="1">
    <source>
        <dbReference type="ARBA" id="ARBA00001917"/>
    </source>
</evidence>
<keyword evidence="4" id="KW-0560">Oxidoreductase</keyword>
<dbReference type="GO" id="GO:0005886">
    <property type="term" value="C:plasma membrane"/>
    <property type="evidence" value="ECO:0007669"/>
    <property type="project" value="TreeGrafter"/>
</dbReference>
<feature type="binding site" evidence="7">
    <location>
        <position position="125"/>
    </location>
    <ligand>
        <name>FMN</name>
        <dbReference type="ChEBI" id="CHEBI:58210"/>
    </ligand>
</feature>
<feature type="binding site" evidence="7">
    <location>
        <begin position="96"/>
        <end position="98"/>
    </location>
    <ligand>
        <name>FMN</name>
        <dbReference type="ChEBI" id="CHEBI:58210"/>
    </ligand>
</feature>
<gene>
    <name evidence="9" type="ORF">JI739_02865</name>
</gene>
<dbReference type="InterPro" id="IPR013785">
    <property type="entry name" value="Aldolase_TIM"/>
</dbReference>
<evidence type="ECO:0000259" key="8">
    <source>
        <dbReference type="PROSITE" id="PS51349"/>
    </source>
</evidence>
<reference evidence="9" key="1">
    <citation type="submission" date="2021-01" db="EMBL/GenBank/DDBJ databases">
        <title>Ramlibacter sp. strain AW1 16S ribosomal RNA gene Genome sequencing and assembly.</title>
        <authorList>
            <person name="Kang M."/>
        </authorList>
    </citation>
    <scope>NUCLEOTIDE SEQUENCE</scope>
    <source>
        <strain evidence="9">AW1</strain>
    </source>
</reference>
<feature type="binding site" evidence="7">
    <location>
        <begin position="348"/>
        <end position="349"/>
    </location>
    <ligand>
        <name>FMN</name>
        <dbReference type="ChEBI" id="CHEBI:58210"/>
    </ligand>
</feature>
<evidence type="ECO:0000256" key="6">
    <source>
        <dbReference type="PIRSR" id="PIRSR000138-1"/>
    </source>
</evidence>
<evidence type="ECO:0000256" key="7">
    <source>
        <dbReference type="PIRSR" id="PIRSR000138-2"/>
    </source>
</evidence>
<keyword evidence="2 7" id="KW-0285">Flavoprotein</keyword>
<dbReference type="EMBL" id="JAEQNA010000001">
    <property type="protein sequence ID" value="MBL0419280.1"/>
    <property type="molecule type" value="Genomic_DNA"/>
</dbReference>
<feature type="binding site" evidence="7">
    <location>
        <position position="183"/>
    </location>
    <ligand>
        <name>glyoxylate</name>
        <dbReference type="ChEBI" id="CHEBI:36655"/>
    </ligand>
</feature>
<dbReference type="Proteomes" id="UP000613011">
    <property type="component" value="Unassembled WGS sequence"/>
</dbReference>
<comment type="caution">
    <text evidence="9">The sequence shown here is derived from an EMBL/GenBank/DDBJ whole genome shotgun (WGS) entry which is preliminary data.</text>
</comment>
<dbReference type="CDD" id="cd02809">
    <property type="entry name" value="alpha_hydroxyacid_oxid_FMN"/>
    <property type="match status" value="1"/>
</dbReference>
<evidence type="ECO:0000256" key="4">
    <source>
        <dbReference type="ARBA" id="ARBA00023002"/>
    </source>
</evidence>
<comment type="cofactor">
    <cofactor evidence="1">
        <name>FMN</name>
        <dbReference type="ChEBI" id="CHEBI:58210"/>
    </cofactor>
</comment>
<dbReference type="AlphaFoldDB" id="A0A936ZQQ6"/>
<feature type="binding site" evidence="7">
    <location>
        <position position="270"/>
    </location>
    <ligand>
        <name>FMN</name>
        <dbReference type="ChEBI" id="CHEBI:58210"/>
    </ligand>
</feature>
<dbReference type="FunFam" id="3.20.20.70:FF:000029">
    <property type="entry name" value="L-lactate dehydrogenase"/>
    <property type="match status" value="1"/>
</dbReference>
<dbReference type="SUPFAM" id="SSF51395">
    <property type="entry name" value="FMN-linked oxidoreductases"/>
    <property type="match status" value="1"/>
</dbReference>
<feature type="active site" description="Proton acceptor" evidence="6">
    <location>
        <position position="294"/>
    </location>
</feature>
<feature type="binding site" evidence="7">
    <location>
        <position position="297"/>
    </location>
    <ligand>
        <name>glyoxylate</name>
        <dbReference type="ChEBI" id="CHEBI:36655"/>
    </ligand>
</feature>
<keyword evidence="3 7" id="KW-0288">FMN</keyword>
<dbReference type="GO" id="GO:0004459">
    <property type="term" value="F:L-lactate dehydrogenase (NAD+) activity"/>
    <property type="evidence" value="ECO:0007669"/>
    <property type="project" value="TreeGrafter"/>
</dbReference>
<accession>A0A936ZQQ6</accession>
<protein>
    <submittedName>
        <fullName evidence="9">Alpha-hydroxy-acid oxidizing protein</fullName>
    </submittedName>
</protein>
<dbReference type="InterPro" id="IPR000262">
    <property type="entry name" value="FMN-dep_DH"/>
</dbReference>
<keyword evidence="10" id="KW-1185">Reference proteome</keyword>
<feature type="binding site" evidence="7">
    <location>
        <position position="294"/>
    </location>
    <ligand>
        <name>glyoxylate</name>
        <dbReference type="ChEBI" id="CHEBI:36655"/>
    </ligand>
</feature>
<evidence type="ECO:0000256" key="2">
    <source>
        <dbReference type="ARBA" id="ARBA00022630"/>
    </source>
</evidence>
<organism evidence="9 10">
    <name type="scientific">Ramlibacter aurantiacus</name>
    <dbReference type="NCBI Taxonomy" id="2801330"/>
    <lineage>
        <taxon>Bacteria</taxon>
        <taxon>Pseudomonadati</taxon>
        <taxon>Pseudomonadota</taxon>
        <taxon>Betaproteobacteria</taxon>
        <taxon>Burkholderiales</taxon>
        <taxon>Comamonadaceae</taxon>
        <taxon>Ramlibacter</taxon>
    </lineage>
</organism>
<dbReference type="PANTHER" id="PTHR10578">
    <property type="entry name" value="S -2-HYDROXY-ACID OXIDASE-RELATED"/>
    <property type="match status" value="1"/>
</dbReference>
<dbReference type="InterPro" id="IPR037396">
    <property type="entry name" value="FMN_HAD"/>
</dbReference>
<dbReference type="PROSITE" id="PS51349">
    <property type="entry name" value="FMN_HYDROXY_ACID_DH_2"/>
    <property type="match status" value="1"/>
</dbReference>
<evidence type="ECO:0000313" key="10">
    <source>
        <dbReference type="Proteomes" id="UP000613011"/>
    </source>
</evidence>
<feature type="binding site" evidence="7">
    <location>
        <position position="174"/>
    </location>
    <ligand>
        <name>FMN</name>
        <dbReference type="ChEBI" id="CHEBI:58210"/>
    </ligand>
</feature>
<feature type="domain" description="FMN hydroxy acid dehydrogenase" evidence="8">
    <location>
        <begin position="17"/>
        <end position="399"/>
    </location>
</feature>
<sequence>MPAAAAEPSPGVRPGRRAVLPAYSIADLRARARRVLPRGLFEYVDRGTEDEVALHAMRAAIDQVKFQPRVLVDVSSRSTATDFFGRPSSMPMAIAPTGAAGLLWFDGEIALARAARSAGIPFILSTASIVSMERVAAEAGGRLWFQLYMWPERQLSLELVERARQCNYEALVVTLDTPAAPNREYNKRNGFSLPMRISRRNALDVALHPRWFLTVFARYMLRSGVPSLENYPASLRQRLDRFHTPPKCDSLSWDDLKDLRRRWKGPLLVKGILRADDACKARECGVDAVVVSNHGGRNLDSSVAPMQVLPRIVDQVGREFDVFVDGGFNRGGDIAKALALGAKGVLVGRAPLWGLAAGGEPGAAQALDILREEFDRVLAFAGAPGIAALDRSLLFSDDRP</sequence>
<dbReference type="PANTHER" id="PTHR10578:SF107">
    <property type="entry name" value="2-HYDROXYACID OXIDASE 1"/>
    <property type="match status" value="1"/>
</dbReference>